<sequence length="258" mass="27771">MPLIPQCDLNGVNEGGDCIAINHAAKLFVANDGSVTGKGKSDEIEEVKVGGPDCDEALPCKAHGGAHVYYNSHVEGKCASSLGVKEVNGVGHEYEGGIGSGQLELGCTVRSTHVEINFDFPNFVGEKLDDCQELLAENNSGDSLVSIWIELHSEWADRNCIGGGETPSSLEYPIDVSNPVVVAPELSQGAILSDNEPISTVEEASKLWEIGNKIGVSGNGNNEKIITKLAELEERDQTHFEEVRRRASGSYINFVYYY</sequence>
<comment type="caution">
    <text evidence="1">The sequence shown here is derived from an EMBL/GenBank/DDBJ whole genome shotgun (WGS) entry which is preliminary data.</text>
</comment>
<proteinExistence type="predicted"/>
<evidence type="ECO:0000313" key="1">
    <source>
        <dbReference type="EMBL" id="CAL0316914.1"/>
    </source>
</evidence>
<dbReference type="Proteomes" id="UP001497480">
    <property type="component" value="Unassembled WGS sequence"/>
</dbReference>
<name>A0AAV1X5A0_LUPLU</name>
<dbReference type="AlphaFoldDB" id="A0AAV1X5A0"/>
<reference evidence="1 2" key="1">
    <citation type="submission" date="2024-03" db="EMBL/GenBank/DDBJ databases">
        <authorList>
            <person name="Martinez-Hernandez J."/>
        </authorList>
    </citation>
    <scope>NUCLEOTIDE SEQUENCE [LARGE SCALE GENOMIC DNA]</scope>
</reference>
<keyword evidence="2" id="KW-1185">Reference proteome</keyword>
<organism evidence="1 2">
    <name type="scientific">Lupinus luteus</name>
    <name type="common">European yellow lupine</name>
    <dbReference type="NCBI Taxonomy" id="3873"/>
    <lineage>
        <taxon>Eukaryota</taxon>
        <taxon>Viridiplantae</taxon>
        <taxon>Streptophyta</taxon>
        <taxon>Embryophyta</taxon>
        <taxon>Tracheophyta</taxon>
        <taxon>Spermatophyta</taxon>
        <taxon>Magnoliopsida</taxon>
        <taxon>eudicotyledons</taxon>
        <taxon>Gunneridae</taxon>
        <taxon>Pentapetalae</taxon>
        <taxon>rosids</taxon>
        <taxon>fabids</taxon>
        <taxon>Fabales</taxon>
        <taxon>Fabaceae</taxon>
        <taxon>Papilionoideae</taxon>
        <taxon>50 kb inversion clade</taxon>
        <taxon>genistoids sensu lato</taxon>
        <taxon>core genistoids</taxon>
        <taxon>Genisteae</taxon>
        <taxon>Lupinus</taxon>
    </lineage>
</organism>
<protein>
    <submittedName>
        <fullName evidence="1">Uncharacterized protein</fullName>
    </submittedName>
</protein>
<dbReference type="EMBL" id="CAXHTB010000012">
    <property type="protein sequence ID" value="CAL0316914.1"/>
    <property type="molecule type" value="Genomic_DNA"/>
</dbReference>
<evidence type="ECO:0000313" key="2">
    <source>
        <dbReference type="Proteomes" id="UP001497480"/>
    </source>
</evidence>
<gene>
    <name evidence="1" type="ORF">LLUT_LOCUS17974</name>
</gene>
<accession>A0AAV1X5A0</accession>